<feature type="transmembrane region" description="Helical" evidence="1">
    <location>
        <begin position="215"/>
        <end position="239"/>
    </location>
</feature>
<organism evidence="2 3">
    <name type="scientific">Iodidimonas gelatinilytica</name>
    <dbReference type="NCBI Taxonomy" id="1236966"/>
    <lineage>
        <taxon>Bacteria</taxon>
        <taxon>Pseudomonadati</taxon>
        <taxon>Pseudomonadota</taxon>
        <taxon>Alphaproteobacteria</taxon>
        <taxon>Iodidimonadales</taxon>
        <taxon>Iodidimonadaceae</taxon>
        <taxon>Iodidimonas</taxon>
    </lineage>
</organism>
<proteinExistence type="predicted"/>
<evidence type="ECO:0000256" key="1">
    <source>
        <dbReference type="SAM" id="Phobius"/>
    </source>
</evidence>
<gene>
    <name evidence="2" type="ORF">JCM17844_23460</name>
</gene>
<dbReference type="Proteomes" id="UP000322084">
    <property type="component" value="Unassembled WGS sequence"/>
</dbReference>
<keyword evidence="1" id="KW-0812">Transmembrane</keyword>
<dbReference type="EMBL" id="BKCL01000008">
    <property type="protein sequence ID" value="GEQ98709.1"/>
    <property type="molecule type" value="Genomic_DNA"/>
</dbReference>
<evidence type="ECO:0000313" key="2">
    <source>
        <dbReference type="EMBL" id="GEQ98709.1"/>
    </source>
</evidence>
<keyword evidence="1" id="KW-1133">Transmembrane helix</keyword>
<feature type="transmembrane region" description="Helical" evidence="1">
    <location>
        <begin position="180"/>
        <end position="203"/>
    </location>
</feature>
<evidence type="ECO:0000313" key="3">
    <source>
        <dbReference type="Proteomes" id="UP000322084"/>
    </source>
</evidence>
<dbReference type="InterPro" id="IPR005625">
    <property type="entry name" value="PepSY-ass_TM"/>
</dbReference>
<protein>
    <recommendedName>
        <fullName evidence="4">PepSY domain-containing protein</fullName>
    </recommendedName>
</protein>
<feature type="transmembrane region" description="Helical" evidence="1">
    <location>
        <begin position="448"/>
        <end position="466"/>
    </location>
</feature>
<comment type="caution">
    <text evidence="2">The sequence shown here is derived from an EMBL/GenBank/DDBJ whole genome shotgun (WGS) entry which is preliminary data.</text>
</comment>
<keyword evidence="1" id="KW-0472">Membrane</keyword>
<sequence length="483" mass="52225">MVWLSPRPASFSTPVWPLELGGAQAPGAIMEGAGISSAVEVRAVRTGPEAAKTANDYYLIREGADGPRRYFNPQTGAEQPDGDRMRAEALARYYSGDQSSPIKSADYLTQHTADYPANNPLLPVWRVVFDRSDRITVYVDTGSGRLATIGNRKRDAILTVFTNVHTMSFLPAGAEWARVMLIGLLIGSLFAAAVLGLGLLILLRARRKATMDRKWHRILAHAAVIPALMFSSSGLYHLLHASTLLSAAPSVVPQTRFSASELLGLKGDDMAAMAQTHAATQAVTGLSAARSEAGDLVWRVALAAPQQSAGHSALAHAHHGAMPDQVMSAAKALPTALWIKGDSGALMENAAQDIARALATKAIGLGENRIVSMDQVHGFTPEYGFLNKRLPVWRVAFDDPETPLLFVDAADAVVAATVSKADVREGKFFNTIHKWSFLDWMGQKPRDVVIMSFVALIVLTSLFGWVTQIRRIRQSGTQRKKSP</sequence>
<dbReference type="Pfam" id="PF03929">
    <property type="entry name" value="PepSY_TM"/>
    <property type="match status" value="1"/>
</dbReference>
<reference evidence="2 3" key="1">
    <citation type="submission" date="2019-09" db="EMBL/GenBank/DDBJ databases">
        <title>NBRP : Genome information of microbial organism related human and environment.</title>
        <authorList>
            <person name="Hattori M."/>
            <person name="Oshima K."/>
            <person name="Inaba H."/>
            <person name="Suda W."/>
            <person name="Sakamoto M."/>
            <person name="Iino T."/>
            <person name="Kitahara M."/>
            <person name="Oshida Y."/>
            <person name="Iida T."/>
            <person name="Kudo T."/>
            <person name="Itoh T."/>
            <person name="Ohkuma M."/>
        </authorList>
    </citation>
    <scope>NUCLEOTIDE SEQUENCE [LARGE SCALE GENOMIC DNA]</scope>
    <source>
        <strain evidence="2 3">Hi-2</strain>
    </source>
</reference>
<dbReference type="AlphaFoldDB" id="A0A5A7MUZ7"/>
<evidence type="ECO:0008006" key="4">
    <source>
        <dbReference type="Google" id="ProtNLM"/>
    </source>
</evidence>
<name>A0A5A7MUZ7_9PROT</name>
<accession>A0A5A7MUZ7</accession>